<comment type="caution">
    <text evidence="2">The sequence shown here is derived from an EMBL/GenBank/DDBJ whole genome shotgun (WGS) entry which is preliminary data.</text>
</comment>
<feature type="compositionally biased region" description="Gly residues" evidence="1">
    <location>
        <begin position="29"/>
        <end position="39"/>
    </location>
</feature>
<evidence type="ECO:0000256" key="1">
    <source>
        <dbReference type="SAM" id="MobiDB-lite"/>
    </source>
</evidence>
<evidence type="ECO:0008006" key="4">
    <source>
        <dbReference type="Google" id="ProtNLM"/>
    </source>
</evidence>
<dbReference type="RefSeq" id="WP_208058365.1">
    <property type="nucleotide sequence ID" value="NZ_JAGDYP010000003.1"/>
</dbReference>
<dbReference type="Proteomes" id="UP000681610">
    <property type="component" value="Unassembled WGS sequence"/>
</dbReference>
<keyword evidence="3" id="KW-1185">Reference proteome</keyword>
<name>A0ABS3PWP4_9FLAO</name>
<organism evidence="2 3">
    <name type="scientific">Capnocytophaga bilenii</name>
    <dbReference type="NCBI Taxonomy" id="2819369"/>
    <lineage>
        <taxon>Bacteria</taxon>
        <taxon>Pseudomonadati</taxon>
        <taxon>Bacteroidota</taxon>
        <taxon>Flavobacteriia</taxon>
        <taxon>Flavobacteriales</taxon>
        <taxon>Flavobacteriaceae</taxon>
        <taxon>Capnocytophaga</taxon>
    </lineage>
</organism>
<feature type="region of interest" description="Disordered" evidence="1">
    <location>
        <begin position="22"/>
        <end position="46"/>
    </location>
</feature>
<dbReference type="EMBL" id="JAGDYP010000003">
    <property type="protein sequence ID" value="MBO1883746.1"/>
    <property type="molecule type" value="Genomic_DNA"/>
</dbReference>
<dbReference type="PROSITE" id="PS51257">
    <property type="entry name" value="PROKAR_LIPOPROTEIN"/>
    <property type="match status" value="1"/>
</dbReference>
<protein>
    <recommendedName>
        <fullName evidence="4">DUF4595 domain-containing protein</fullName>
    </recommendedName>
</protein>
<evidence type="ECO:0000313" key="2">
    <source>
        <dbReference type="EMBL" id="MBO1883746.1"/>
    </source>
</evidence>
<accession>A0ABS3PWP4</accession>
<evidence type="ECO:0000313" key="3">
    <source>
        <dbReference type="Proteomes" id="UP000681610"/>
    </source>
</evidence>
<gene>
    <name evidence="2" type="ORF">J4N46_04765</name>
</gene>
<proteinExistence type="predicted"/>
<reference evidence="2 3" key="1">
    <citation type="submission" date="2021-03" db="EMBL/GenBank/DDBJ databases">
        <title>Isolation and description of Capnocytophaga bilenii sp. nov., a novel Capnocytophaga species, isolated from a gingivitis subject.</title>
        <authorList>
            <person name="Antezack A."/>
            <person name="Monnet-Corti V."/>
            <person name="La Scola B."/>
        </authorList>
    </citation>
    <scope>NUCLEOTIDE SEQUENCE [LARGE SCALE GENOMIC DNA]</scope>
    <source>
        <strain evidence="2 3">Marseille-Q4570</strain>
    </source>
</reference>
<sequence length="293" mass="32401">MKKLLLIAVAALAIVACKKDKNEPVAPNGGNGNNGGGGTQTEQPTPVPAGFVKQIIRTSLTGAVATTTYNVENNVLKSWVEQNSQNTVTHTLEYNGKNLKTYRLQDSSRGLDELYSFVYENNKLTKITYKTGSSQPDTFIITTDDKGRITKKENPGVGNHFNVMPSVITFDYGTTTLTVKNYDGNATTTCAYGYKDDNVVAVNYNGATQTYEYDTTVVNDLSNPYILLTDLAKVNVRGHDSDISFVAEENIFANQSKNVRKKYLFFDRVITKNGNKPLEIVKQPTGEKIIYKY</sequence>